<sequence>MRSWFELIRVFNVPIPLAGIFVGACAADLQLRELWLVLPVAALVGCAATQCFNDYEDREIDAVNAAFRPIPSGGLEAREVLVGGHLFTIAWVLLSLLYSTAAAAIVVIVYLLTRWYSRVKQISLVHHLLLPAALGLMPAYGSLMVSGEVHALAAIAGVSIFLIDINMNIVGTFKDLYEGAVPERVLPVVWGPRPAVALALGVGLLGIAVQIIPVARGLCGPTPLIPLALGAALTVHSRVELLRSPCATVGYAALKSGRLTECLTFPALLAGLLPLRAAAFIIGALTFFALLAQTLLPEARLPEGAGANAELARS</sequence>
<evidence type="ECO:0000256" key="4">
    <source>
        <dbReference type="ARBA" id="ARBA00022989"/>
    </source>
</evidence>
<evidence type="ECO:0000256" key="1">
    <source>
        <dbReference type="ARBA" id="ARBA00004141"/>
    </source>
</evidence>
<accession>A0A2S9XJ00</accession>
<gene>
    <name evidence="7" type="ORF">ENSA5_46860</name>
</gene>
<feature type="transmembrane region" description="Helical" evidence="6">
    <location>
        <begin position="124"/>
        <end position="143"/>
    </location>
</feature>
<dbReference type="GO" id="GO:0016020">
    <property type="term" value="C:membrane"/>
    <property type="evidence" value="ECO:0007669"/>
    <property type="project" value="UniProtKB-SubCell"/>
</dbReference>
<dbReference type="GO" id="GO:0016765">
    <property type="term" value="F:transferase activity, transferring alkyl or aryl (other than methyl) groups"/>
    <property type="evidence" value="ECO:0007669"/>
    <property type="project" value="InterPro"/>
</dbReference>
<dbReference type="InterPro" id="IPR000537">
    <property type="entry name" value="UbiA_prenyltransferase"/>
</dbReference>
<dbReference type="Gene3D" id="1.10.357.140">
    <property type="entry name" value="UbiA prenyltransferase"/>
    <property type="match status" value="1"/>
</dbReference>
<name>A0A2S9XJ00_9BACT</name>
<keyword evidence="5 6" id="KW-0472">Membrane</keyword>
<dbReference type="InterPro" id="IPR044878">
    <property type="entry name" value="UbiA_sf"/>
</dbReference>
<feature type="transmembrane region" description="Helical" evidence="6">
    <location>
        <begin position="89"/>
        <end position="112"/>
    </location>
</feature>
<organism evidence="7 8">
    <name type="scientific">Enhygromyxa salina</name>
    <dbReference type="NCBI Taxonomy" id="215803"/>
    <lineage>
        <taxon>Bacteria</taxon>
        <taxon>Pseudomonadati</taxon>
        <taxon>Myxococcota</taxon>
        <taxon>Polyangia</taxon>
        <taxon>Nannocystales</taxon>
        <taxon>Nannocystaceae</taxon>
        <taxon>Enhygromyxa</taxon>
    </lineage>
</organism>
<evidence type="ECO:0000313" key="8">
    <source>
        <dbReference type="Proteomes" id="UP000237968"/>
    </source>
</evidence>
<evidence type="ECO:0000256" key="6">
    <source>
        <dbReference type="SAM" id="Phobius"/>
    </source>
</evidence>
<dbReference type="Proteomes" id="UP000237968">
    <property type="component" value="Unassembled WGS sequence"/>
</dbReference>
<keyword evidence="4 6" id="KW-1133">Transmembrane helix</keyword>
<protein>
    <submittedName>
        <fullName evidence="7">Prenyltransferase</fullName>
    </submittedName>
</protein>
<feature type="transmembrane region" description="Helical" evidence="6">
    <location>
        <begin position="194"/>
        <end position="215"/>
    </location>
</feature>
<dbReference type="PROSITE" id="PS51257">
    <property type="entry name" value="PROKAR_LIPOPROTEIN"/>
    <property type="match status" value="1"/>
</dbReference>
<evidence type="ECO:0000256" key="2">
    <source>
        <dbReference type="ARBA" id="ARBA00022475"/>
    </source>
</evidence>
<dbReference type="RefSeq" id="WP_258182993.1">
    <property type="nucleotide sequence ID" value="NZ_PVNK01000203.1"/>
</dbReference>
<dbReference type="AlphaFoldDB" id="A0A2S9XJ00"/>
<dbReference type="PANTHER" id="PTHR42723:SF1">
    <property type="entry name" value="CHLOROPHYLL SYNTHASE, CHLOROPLASTIC"/>
    <property type="match status" value="1"/>
</dbReference>
<feature type="transmembrane region" description="Helical" evidence="6">
    <location>
        <begin position="273"/>
        <end position="292"/>
    </location>
</feature>
<feature type="transmembrane region" description="Helical" evidence="6">
    <location>
        <begin position="149"/>
        <end position="173"/>
    </location>
</feature>
<proteinExistence type="predicted"/>
<evidence type="ECO:0000256" key="3">
    <source>
        <dbReference type="ARBA" id="ARBA00022692"/>
    </source>
</evidence>
<comment type="subcellular location">
    <subcellularLocation>
        <location evidence="1">Membrane</location>
        <topology evidence="1">Multi-pass membrane protein</topology>
    </subcellularLocation>
</comment>
<dbReference type="InterPro" id="IPR050475">
    <property type="entry name" value="Prenyltransferase_related"/>
</dbReference>
<reference evidence="7 8" key="1">
    <citation type="submission" date="2018-03" db="EMBL/GenBank/DDBJ databases">
        <title>Draft Genome Sequences of the Obligatory Marine Myxobacteria Enhygromyxa salina SWB005.</title>
        <authorList>
            <person name="Poehlein A."/>
            <person name="Moghaddam J.A."/>
            <person name="Harms H."/>
            <person name="Alanjari M."/>
            <person name="Koenig G.M."/>
            <person name="Daniel R."/>
            <person name="Schaeberle T.F."/>
        </authorList>
    </citation>
    <scope>NUCLEOTIDE SEQUENCE [LARGE SCALE GENOMIC DNA]</scope>
    <source>
        <strain evidence="7 8">SWB005</strain>
    </source>
</reference>
<comment type="caution">
    <text evidence="7">The sequence shown here is derived from an EMBL/GenBank/DDBJ whole genome shotgun (WGS) entry which is preliminary data.</text>
</comment>
<evidence type="ECO:0000256" key="5">
    <source>
        <dbReference type="ARBA" id="ARBA00023136"/>
    </source>
</evidence>
<keyword evidence="3 6" id="KW-0812">Transmembrane</keyword>
<keyword evidence="7" id="KW-0808">Transferase</keyword>
<dbReference type="EMBL" id="PVNK01000203">
    <property type="protein sequence ID" value="PRP92854.1"/>
    <property type="molecule type" value="Genomic_DNA"/>
</dbReference>
<keyword evidence="8" id="KW-1185">Reference proteome</keyword>
<keyword evidence="2" id="KW-1003">Cell membrane</keyword>
<evidence type="ECO:0000313" key="7">
    <source>
        <dbReference type="EMBL" id="PRP92854.1"/>
    </source>
</evidence>
<dbReference type="Pfam" id="PF01040">
    <property type="entry name" value="UbiA"/>
    <property type="match status" value="1"/>
</dbReference>
<dbReference type="PANTHER" id="PTHR42723">
    <property type="entry name" value="CHLOROPHYLL SYNTHASE"/>
    <property type="match status" value="1"/>
</dbReference>